<dbReference type="Gene3D" id="2.60.40.1610">
    <property type="entry name" value="Domain of unknown function DUF1254"/>
    <property type="match status" value="1"/>
</dbReference>
<dbReference type="Pfam" id="PF06742">
    <property type="entry name" value="DUF1214"/>
    <property type="match status" value="1"/>
</dbReference>
<comment type="caution">
    <text evidence="3">The sequence shown here is derived from an EMBL/GenBank/DDBJ whole genome shotgun (WGS) entry which is preliminary data.</text>
</comment>
<dbReference type="InterPro" id="IPR037050">
    <property type="entry name" value="DUF1254_sf"/>
</dbReference>
<dbReference type="STRING" id="146020.RMCB_4554"/>
<dbReference type="InterPro" id="IPR010679">
    <property type="entry name" value="DUF1254"/>
</dbReference>
<dbReference type="EMBL" id="BCSX01000040">
    <property type="protein sequence ID" value="GAS90458.1"/>
    <property type="molecule type" value="Genomic_DNA"/>
</dbReference>
<dbReference type="InterPro" id="IPR037049">
    <property type="entry name" value="DUF1214_C_sf"/>
</dbReference>
<name>A0A100W2K7_9MYCO</name>
<feature type="domain" description="DUF1214" evidence="1">
    <location>
        <begin position="285"/>
        <end position="396"/>
    </location>
</feature>
<evidence type="ECO:0008006" key="5">
    <source>
        <dbReference type="Google" id="ProtNLM"/>
    </source>
</evidence>
<evidence type="ECO:0000313" key="4">
    <source>
        <dbReference type="Proteomes" id="UP000069620"/>
    </source>
</evidence>
<accession>A0A100W2K7</accession>
<proteinExistence type="predicted"/>
<reference evidence="4" key="2">
    <citation type="submission" date="2016-02" db="EMBL/GenBank/DDBJ databases">
        <title>Draft genome sequence of five rapidly growing Mycobacterium species.</title>
        <authorList>
            <person name="Katahira K."/>
            <person name="Gotou Y."/>
            <person name="Iida K."/>
            <person name="Ogura Y."/>
            <person name="Hayashi T."/>
        </authorList>
    </citation>
    <scope>NUCLEOTIDE SEQUENCE [LARGE SCALE GENOMIC DNA]</scope>
    <source>
        <strain evidence="4">JCM15654</strain>
    </source>
</reference>
<protein>
    <recommendedName>
        <fullName evidence="5">DUF1254 domain-containing protein</fullName>
    </recommendedName>
</protein>
<dbReference type="Proteomes" id="UP000069620">
    <property type="component" value="Unassembled WGS sequence"/>
</dbReference>
<evidence type="ECO:0000313" key="3">
    <source>
        <dbReference type="EMBL" id="GAS90458.1"/>
    </source>
</evidence>
<reference evidence="4" key="1">
    <citation type="journal article" date="2016" name="Genome Announc.">
        <title>Draft Genome Sequences of Five Rapidly Growing Mycobacterium Species, M. thermoresistibile, M. fortuitum subsp. acetamidolyticum, M. canariasense, M. brisbanense, and M. novocastrense.</title>
        <authorList>
            <person name="Katahira K."/>
            <person name="Ogura Y."/>
            <person name="Gotoh Y."/>
            <person name="Hayashi T."/>
        </authorList>
    </citation>
    <scope>NUCLEOTIDE SEQUENCE [LARGE SCALE GENOMIC DNA]</scope>
    <source>
        <strain evidence="4">JCM15654</strain>
    </source>
</reference>
<organism evidence="3 4">
    <name type="scientific">Mycolicibacterium brisbanense</name>
    <dbReference type="NCBI Taxonomy" id="146020"/>
    <lineage>
        <taxon>Bacteria</taxon>
        <taxon>Bacillati</taxon>
        <taxon>Actinomycetota</taxon>
        <taxon>Actinomycetes</taxon>
        <taxon>Mycobacteriales</taxon>
        <taxon>Mycobacteriaceae</taxon>
        <taxon>Mycolicibacterium</taxon>
    </lineage>
</organism>
<dbReference type="Pfam" id="PF06863">
    <property type="entry name" value="DUF1254"/>
    <property type="match status" value="1"/>
</dbReference>
<gene>
    <name evidence="3" type="ORF">RMCB_4554</name>
</gene>
<evidence type="ECO:0000259" key="1">
    <source>
        <dbReference type="Pfam" id="PF06742"/>
    </source>
</evidence>
<dbReference type="RefSeq" id="WP_062830599.1">
    <property type="nucleotide sequence ID" value="NZ_BCSX01000040.1"/>
</dbReference>
<dbReference type="Gene3D" id="2.60.120.600">
    <property type="entry name" value="Domain of unknown function DUF1214, C-terminal domain"/>
    <property type="match status" value="1"/>
</dbReference>
<feature type="domain" description="DUF1254" evidence="2">
    <location>
        <begin position="43"/>
        <end position="160"/>
    </location>
</feature>
<dbReference type="OrthoDB" id="272779at2"/>
<sequence>MNDESIRDAYIYLLGRMLVIRQEMTDRAGDGFAYNTVRYNPLGSADFVNPNFDVAYLEAWIAVDDDTAVLLEVPEITGRYYTAQVLDEWGEVIVNINERATPVKPSGTFAFTKPGSTVSIPPGASRIDLHSGKAKLLGRIELGDDPDIAVALQKRFTLTPLGDITVPAPPPVPGFDNTALLGVEIFDLARTVVPSALDVSPAAAGMQLQAGAVADHVAGSAANRAEVDRLLTEIVIPEFRDYAYTKSARVVNNWIVGDTGGHYGADYTKRTVANLIGLWANSPSEVIYFSGSLDADGKPLDGAGSYVLNFPADALPASAVDGYWSVILVSVPDFRVVPNHLNRYNFNSHSDLAVETDGSLRIGLGANVPAGVAESNWLPCQPGERFSLTFRAYVPKDIVRTGQWAPPPIVRSP</sequence>
<dbReference type="AlphaFoldDB" id="A0A100W2K7"/>
<evidence type="ECO:0000259" key="2">
    <source>
        <dbReference type="Pfam" id="PF06863"/>
    </source>
</evidence>
<keyword evidence="4" id="KW-1185">Reference proteome</keyword>
<dbReference type="InterPro" id="IPR010621">
    <property type="entry name" value="DUF1214"/>
</dbReference>
<dbReference type="PANTHER" id="PTHR36509:SF2">
    <property type="entry name" value="BLL3101 PROTEIN"/>
    <property type="match status" value="1"/>
</dbReference>
<dbReference type="PANTHER" id="PTHR36509">
    <property type="entry name" value="BLL3101 PROTEIN"/>
    <property type="match status" value="1"/>
</dbReference>
<dbReference type="SUPFAM" id="SSF160935">
    <property type="entry name" value="VPA0735-like"/>
    <property type="match status" value="1"/>
</dbReference>